<evidence type="ECO:0000256" key="8">
    <source>
        <dbReference type="SAM" id="SignalP"/>
    </source>
</evidence>
<evidence type="ECO:0000256" key="3">
    <source>
        <dbReference type="ARBA" id="ARBA00022723"/>
    </source>
</evidence>
<evidence type="ECO:0000256" key="6">
    <source>
        <dbReference type="ARBA" id="ARBA00023004"/>
    </source>
</evidence>
<organism evidence="10 11">
    <name type="scientific">Zeimonas arvi</name>
    <dbReference type="NCBI Taxonomy" id="2498847"/>
    <lineage>
        <taxon>Bacteria</taxon>
        <taxon>Pseudomonadati</taxon>
        <taxon>Pseudomonadota</taxon>
        <taxon>Betaproteobacteria</taxon>
        <taxon>Burkholderiales</taxon>
        <taxon>Burkholderiaceae</taxon>
        <taxon>Zeimonas</taxon>
    </lineage>
</organism>
<dbReference type="PANTHER" id="PTHR30600:SF10">
    <property type="entry name" value="BLL6722 PROTEIN"/>
    <property type="match status" value="1"/>
</dbReference>
<dbReference type="Pfam" id="PF03150">
    <property type="entry name" value="CCP_MauG"/>
    <property type="match status" value="1"/>
</dbReference>
<dbReference type="OrthoDB" id="9805202at2"/>
<dbReference type="InterPro" id="IPR009056">
    <property type="entry name" value="Cyt_c-like_dom"/>
</dbReference>
<evidence type="ECO:0000313" key="10">
    <source>
        <dbReference type="EMBL" id="TXL68434.1"/>
    </source>
</evidence>
<feature type="domain" description="Cytochrome c" evidence="9">
    <location>
        <begin position="82"/>
        <end position="181"/>
    </location>
</feature>
<dbReference type="AlphaFoldDB" id="A0A5C8P5Q4"/>
<evidence type="ECO:0000256" key="7">
    <source>
        <dbReference type="PROSITE-ProRule" id="PRU00433"/>
    </source>
</evidence>
<sequence length="426" mass="45598">MPRRAVPALPALPAVPAGLARLQAGLARLLVALAPLLPAHAQADGGIAAGFTEAEIATILSHGPWPPEPRRDPTNRLSGDPDAIALGRELFFDPGLSRDGRISCASCHDPAKGFTDGLPRGQGLARHDRNTQALLDLSLQRWFGWDGGADSLWAASIRPMLSPIEMGADAASAAARLGERPELAGRLASWPPHEAPASDEARLVYAGKAIAAWLETLVSPRTPFDEFRDALARGDEAAMRAYPAPALRGLKLFTGRGNCSVCHAGPAFSNGEFHDIGRPFLVERGRIDPGRHAGIRRLKTDPYNLTGRWNDQPPAGGSADASLRTRTVALQHRNWGEWKTPTLRGLPATGPYTHDGSLATLRDMVRHYSELDLDRLHADGEALLKPLKLSDAQIDDLVAFLESLGAPVGRTAAAKAGDEQGQEKKE</sequence>
<dbReference type="SUPFAM" id="SSF46626">
    <property type="entry name" value="Cytochrome c"/>
    <property type="match status" value="2"/>
</dbReference>
<reference evidence="10 11" key="1">
    <citation type="submission" date="2019-06" db="EMBL/GenBank/DDBJ databases">
        <title>Quisquiliibacterium sp. nov., isolated from a maize field.</title>
        <authorList>
            <person name="Lin S.-Y."/>
            <person name="Tsai C.-F."/>
            <person name="Young C.-C."/>
        </authorList>
    </citation>
    <scope>NUCLEOTIDE SEQUENCE [LARGE SCALE GENOMIC DNA]</scope>
    <source>
        <strain evidence="10 11">CC-CFT501</strain>
    </source>
</reference>
<evidence type="ECO:0000256" key="1">
    <source>
        <dbReference type="ARBA" id="ARBA00004196"/>
    </source>
</evidence>
<protein>
    <submittedName>
        <fullName evidence="10">C-type cytochrome</fullName>
    </submittedName>
</protein>
<dbReference type="InterPro" id="IPR051395">
    <property type="entry name" value="Cytochrome_c_Peroxidase/MauG"/>
</dbReference>
<keyword evidence="2 7" id="KW-0349">Heme</keyword>
<dbReference type="GO" id="GO:0004130">
    <property type="term" value="F:cytochrome-c peroxidase activity"/>
    <property type="evidence" value="ECO:0007669"/>
    <property type="project" value="TreeGrafter"/>
</dbReference>
<evidence type="ECO:0000259" key="9">
    <source>
        <dbReference type="PROSITE" id="PS51007"/>
    </source>
</evidence>
<feature type="chain" id="PRO_5023012387" evidence="8">
    <location>
        <begin position="44"/>
        <end position="426"/>
    </location>
</feature>
<dbReference type="GO" id="GO:0009055">
    <property type="term" value="F:electron transfer activity"/>
    <property type="evidence" value="ECO:0007669"/>
    <property type="project" value="InterPro"/>
</dbReference>
<name>A0A5C8P5Q4_9BURK</name>
<comment type="subcellular location">
    <subcellularLocation>
        <location evidence="1">Cell envelope</location>
    </subcellularLocation>
</comment>
<feature type="domain" description="Cytochrome c" evidence="9">
    <location>
        <begin position="244"/>
        <end position="405"/>
    </location>
</feature>
<dbReference type="PROSITE" id="PS51007">
    <property type="entry name" value="CYTC"/>
    <property type="match status" value="2"/>
</dbReference>
<dbReference type="InterPro" id="IPR004852">
    <property type="entry name" value="Di-haem_cyt_c_peroxidsae"/>
</dbReference>
<keyword evidence="4 8" id="KW-0732">Signal</keyword>
<accession>A0A5C8P5Q4</accession>
<dbReference type="PANTHER" id="PTHR30600">
    <property type="entry name" value="CYTOCHROME C PEROXIDASE-RELATED"/>
    <property type="match status" value="1"/>
</dbReference>
<dbReference type="InterPro" id="IPR036909">
    <property type="entry name" value="Cyt_c-like_dom_sf"/>
</dbReference>
<dbReference type="GO" id="GO:0030313">
    <property type="term" value="C:cell envelope"/>
    <property type="evidence" value="ECO:0007669"/>
    <property type="project" value="UniProtKB-SubCell"/>
</dbReference>
<dbReference type="EMBL" id="VDUY01000001">
    <property type="protein sequence ID" value="TXL68434.1"/>
    <property type="molecule type" value="Genomic_DNA"/>
</dbReference>
<evidence type="ECO:0000256" key="4">
    <source>
        <dbReference type="ARBA" id="ARBA00022729"/>
    </source>
</evidence>
<dbReference type="Proteomes" id="UP000321548">
    <property type="component" value="Unassembled WGS sequence"/>
</dbReference>
<keyword evidence="3 7" id="KW-0479">Metal-binding</keyword>
<dbReference type="Gene3D" id="1.10.760.10">
    <property type="entry name" value="Cytochrome c-like domain"/>
    <property type="match status" value="2"/>
</dbReference>
<comment type="caution">
    <text evidence="10">The sequence shown here is derived from an EMBL/GenBank/DDBJ whole genome shotgun (WGS) entry which is preliminary data.</text>
</comment>
<gene>
    <name evidence="10" type="ORF">FHP08_01755</name>
</gene>
<keyword evidence="11" id="KW-1185">Reference proteome</keyword>
<dbReference type="RefSeq" id="WP_147702575.1">
    <property type="nucleotide sequence ID" value="NZ_VDUY01000001.1"/>
</dbReference>
<evidence type="ECO:0000313" key="11">
    <source>
        <dbReference type="Proteomes" id="UP000321548"/>
    </source>
</evidence>
<dbReference type="GO" id="GO:0046872">
    <property type="term" value="F:metal ion binding"/>
    <property type="evidence" value="ECO:0007669"/>
    <property type="project" value="UniProtKB-KW"/>
</dbReference>
<evidence type="ECO:0000256" key="5">
    <source>
        <dbReference type="ARBA" id="ARBA00023002"/>
    </source>
</evidence>
<proteinExistence type="predicted"/>
<keyword evidence="6 7" id="KW-0408">Iron</keyword>
<feature type="signal peptide" evidence="8">
    <location>
        <begin position="1"/>
        <end position="43"/>
    </location>
</feature>
<dbReference type="GO" id="GO:0020037">
    <property type="term" value="F:heme binding"/>
    <property type="evidence" value="ECO:0007669"/>
    <property type="project" value="InterPro"/>
</dbReference>
<keyword evidence="5" id="KW-0560">Oxidoreductase</keyword>
<evidence type="ECO:0000256" key="2">
    <source>
        <dbReference type="ARBA" id="ARBA00022617"/>
    </source>
</evidence>